<dbReference type="GO" id="GO:0042809">
    <property type="term" value="F:nuclear vitamin D receptor binding"/>
    <property type="evidence" value="ECO:0007669"/>
    <property type="project" value="TreeGrafter"/>
</dbReference>
<accession>A0A7L2VP69</accession>
<feature type="compositionally biased region" description="Polar residues" evidence="10">
    <location>
        <begin position="1533"/>
        <end position="1542"/>
    </location>
</feature>
<feature type="non-terminal residue" evidence="12">
    <location>
        <position position="1"/>
    </location>
</feature>
<feature type="compositionally biased region" description="Low complexity" evidence="10">
    <location>
        <begin position="1215"/>
        <end position="1225"/>
    </location>
</feature>
<dbReference type="PANTHER" id="PTHR12881">
    <property type="entry name" value="MEDIATOR OF RNA POLYMERASE II TRANSCRIPTION SUBUNIT 1"/>
    <property type="match status" value="1"/>
</dbReference>
<proteinExistence type="inferred from homology"/>
<feature type="region of interest" description="Disordered" evidence="10">
    <location>
        <begin position="942"/>
        <end position="1569"/>
    </location>
</feature>
<dbReference type="OrthoDB" id="2281547at2759"/>
<feature type="region of interest" description="Disordered" evidence="10">
    <location>
        <begin position="614"/>
        <end position="702"/>
    </location>
</feature>
<name>A0A7L2VP69_9AVES</name>
<feature type="compositionally biased region" description="Gly residues" evidence="10">
    <location>
        <begin position="1226"/>
        <end position="1237"/>
    </location>
</feature>
<keyword evidence="5 9" id="KW-0010">Activator</keyword>
<organism evidence="12 13">
    <name type="scientific">Brachypteracias leptosomus</name>
    <name type="common">short-legged ground-roller</name>
    <dbReference type="NCBI Taxonomy" id="135165"/>
    <lineage>
        <taxon>Eukaryota</taxon>
        <taxon>Metazoa</taxon>
        <taxon>Chordata</taxon>
        <taxon>Craniata</taxon>
        <taxon>Vertebrata</taxon>
        <taxon>Euteleostomi</taxon>
        <taxon>Archelosauria</taxon>
        <taxon>Archosauria</taxon>
        <taxon>Dinosauria</taxon>
        <taxon>Saurischia</taxon>
        <taxon>Theropoda</taxon>
        <taxon>Coelurosauria</taxon>
        <taxon>Aves</taxon>
        <taxon>Neognathae</taxon>
        <taxon>Neoaves</taxon>
        <taxon>Telluraves</taxon>
        <taxon>Coraciimorphae</taxon>
        <taxon>Coraciiformes</taxon>
        <taxon>Brachypteraciidae</taxon>
        <taxon>Brachypteracias</taxon>
    </lineage>
</organism>
<feature type="compositionally biased region" description="Polar residues" evidence="10">
    <location>
        <begin position="806"/>
        <end position="817"/>
    </location>
</feature>
<feature type="compositionally biased region" description="Low complexity" evidence="10">
    <location>
        <begin position="1324"/>
        <end position="1345"/>
    </location>
</feature>
<keyword evidence="6 9" id="KW-0804">Transcription</keyword>
<dbReference type="GO" id="GO:0042974">
    <property type="term" value="F:nuclear retinoic acid receptor binding"/>
    <property type="evidence" value="ECO:0007669"/>
    <property type="project" value="TreeGrafter"/>
</dbReference>
<feature type="region of interest" description="Disordered" evidence="10">
    <location>
        <begin position="539"/>
        <end position="567"/>
    </location>
</feature>
<evidence type="ECO:0000256" key="9">
    <source>
        <dbReference type="RuleBase" id="RU364059"/>
    </source>
</evidence>
<feature type="compositionally biased region" description="Polar residues" evidence="10">
    <location>
        <begin position="654"/>
        <end position="674"/>
    </location>
</feature>
<dbReference type="Pfam" id="PF10744">
    <property type="entry name" value="Med1"/>
    <property type="match status" value="1"/>
</dbReference>
<dbReference type="GO" id="GO:0016592">
    <property type="term" value="C:mediator complex"/>
    <property type="evidence" value="ECO:0007669"/>
    <property type="project" value="InterPro"/>
</dbReference>
<evidence type="ECO:0000256" key="3">
    <source>
        <dbReference type="ARBA" id="ARBA00020612"/>
    </source>
</evidence>
<keyword evidence="7 9" id="KW-0539">Nucleus</keyword>
<feature type="compositionally biased region" description="Low complexity" evidence="10">
    <location>
        <begin position="549"/>
        <end position="567"/>
    </location>
</feature>
<comment type="subcellular location">
    <subcellularLocation>
        <location evidence="1 9">Nucleus</location>
    </subcellularLocation>
</comment>
<feature type="compositionally biased region" description="Polar residues" evidence="10">
    <location>
        <begin position="1175"/>
        <end position="1197"/>
    </location>
</feature>
<evidence type="ECO:0000313" key="13">
    <source>
        <dbReference type="Proteomes" id="UP000520535"/>
    </source>
</evidence>
<evidence type="ECO:0000256" key="2">
    <source>
        <dbReference type="ARBA" id="ARBA00006210"/>
    </source>
</evidence>
<feature type="domain" description="Mediator complex subunit Med1" evidence="11">
    <location>
        <begin position="59"/>
        <end position="425"/>
    </location>
</feature>
<dbReference type="GO" id="GO:0045944">
    <property type="term" value="P:positive regulation of transcription by RNA polymerase II"/>
    <property type="evidence" value="ECO:0007669"/>
    <property type="project" value="UniProtKB-ARBA"/>
</dbReference>
<evidence type="ECO:0000259" key="11">
    <source>
        <dbReference type="Pfam" id="PF10744"/>
    </source>
</evidence>
<feature type="non-terminal residue" evidence="12">
    <location>
        <position position="1581"/>
    </location>
</feature>
<feature type="compositionally biased region" description="Basic and acidic residues" evidence="10">
    <location>
        <begin position="1504"/>
        <end position="1522"/>
    </location>
</feature>
<evidence type="ECO:0000256" key="6">
    <source>
        <dbReference type="ARBA" id="ARBA00023163"/>
    </source>
</evidence>
<evidence type="ECO:0000256" key="8">
    <source>
        <dbReference type="ARBA" id="ARBA00031254"/>
    </source>
</evidence>
<evidence type="ECO:0000256" key="5">
    <source>
        <dbReference type="ARBA" id="ARBA00023159"/>
    </source>
</evidence>
<evidence type="ECO:0000256" key="10">
    <source>
        <dbReference type="SAM" id="MobiDB-lite"/>
    </source>
</evidence>
<comment type="similarity">
    <text evidence="2 9">Belongs to the Mediator complex subunit 1 family.</text>
</comment>
<feature type="compositionally biased region" description="Low complexity" evidence="10">
    <location>
        <begin position="1032"/>
        <end position="1045"/>
    </location>
</feature>
<gene>
    <name evidence="12" type="primary">Med1_1</name>
    <name evidence="12" type="ORF">BRALEP_R00631</name>
</gene>
<sequence>LCCGFSPETEKLNKMSTLLERLHAKYNQNRPWTETMKLVRQVMEKRVVLNSGGHQHLVSCLETLQKALKVSSLPAMTDRLESIARQNGLGSHLSANGTECYITSDMFYVEVQLDATGLLCDVKVAHHGENPVSCPELVQHLREKNFDEFSKHLRGLVNLYKLPGDNKLKTKMYLALQSLELDLSKMAGMYWQATNANPLDKILHGSVGYLTPRSGGLLMNLKYYVSPYDLFEDGSGAPVILHENNVPRSLGMNVSVTVEGTMAMYKLPIAPLIMGSHPVDNKGTPSFSSITSANSVDLPACFFLKFPRPIPVSRAFIQKLQGCTGIPLFDTPPTFVPLYELITQFELSKEADPLPLNHNMRFYAALPGQQHCYFLNKDAPLPDGRSLQGTLISKIAFQHPGRVPLILNLIRHQVAYNTLIGSCVKRTVLKEDSPGILQFEVCPLSDSCFSVSFQHPVNDSLVCVVMDVQDSTHVNCKLYKGLSDALICTDDFIAKVVQRCMSIPVTMRAIRRKAETIQADTPALSLIAETVEDMVKKNLPPASSPGYSMTTGSNPMSGTTTPTNTFPGGPITTLFNMSISMKERHDSVGHGEDFSKVSQNPILTSLLQITGNVGSAIGSSPTPPHHTPPPVSSPAGNTKNHPMLMNLLKENPPQDFSTLYGSSPLERQNSSSGSPRMEVGPGGNKQKKKKSRMPADKPKHQTEDDFQRELFSMDVDSQNPIFDVNMTADTLDTPHITPAPSQCSTPPTTYPQPLPHAQPSIQRMVRLSSSDSIGADVTDILSDIAEEASKLPSTSEDCPPIGTPVRDSSSSGHSQSALFDPDVFQTTSSENPYTDPADLIADATGSPNSDSSNHFFPDGVDFNPDLLNSQSQSGFGEEYFDESSQSRDADDFKGYSSQPLSTLGVQVLGADGGENKFKGSNQSDTVDFSIIAAASKALGSSDLMEHHSGGQSPLLNAGDLGKEKSQKRVKEGNGSGGPLAGPGLEGKPGKRSRTPSSDGKSKEKLPKRKKQEPDGKSPSHSSSTRPFTPPASTGGSKSPGSSGRSQTPPGVATPPIPKITIQIPKGTVTVGKPSSHGQYTSSGSVTSSSSKSHHSHSSSSSSSSSSSTSGKIKSSKSEGSSGSKMSSSLYSGQGGSSSGQSKSSAQSVGKPGSSPITKHGLSTGSGGTKMKPQGKPSSLMNPSMSKPNISPSHSRPSGGSDKLASPMKPVPGTPPSSKAKSPISSGSGGSHMSGTGSGSSMKSSSGMGSSGSMSQKPPPSSNSSTASSSSFSSSGSSMSSSQNQHGSSKGKSPSRNKKPSLTAVIDKLKHGVVTSGPGGDDPMDGQMGPSSNSSSHTMSSKHNMSGGEFQGKREKSDKEKSKVSVSGGSVDSSKKTSDSKNVGSTGVAKIIISKHDGGSPSIKAKVTLQKPGEGGGDGLRPQMASSKSYGSPLISGSTPKHERCSPSHSKSPAYTPQNMDSESESGSSIAEKSYQNSPSSDDGIRPLPEYSSEKHKKHKKEKKKVKDKDRDRERERDKDRDKKKSHGMKPESWSKSPISAEQSLAMGSSSMLSAERPSRPSPEFLIGEEDDDLMDVALIGN</sequence>
<dbReference type="GO" id="GO:0003712">
    <property type="term" value="F:transcription coregulator activity"/>
    <property type="evidence" value="ECO:0007669"/>
    <property type="project" value="InterPro"/>
</dbReference>
<feature type="compositionally biased region" description="Basic and acidic residues" evidence="10">
    <location>
        <begin position="884"/>
        <end position="893"/>
    </location>
</feature>
<feature type="compositionally biased region" description="Basic and acidic residues" evidence="10">
    <location>
        <begin position="1350"/>
        <end position="1362"/>
    </location>
</feature>
<dbReference type="GO" id="GO:0097067">
    <property type="term" value="P:cellular response to thyroid hormone stimulus"/>
    <property type="evidence" value="ECO:0007669"/>
    <property type="project" value="TreeGrafter"/>
</dbReference>
<dbReference type="GO" id="GO:0046966">
    <property type="term" value="F:nuclear thyroid hormone receptor binding"/>
    <property type="evidence" value="ECO:0007669"/>
    <property type="project" value="TreeGrafter"/>
</dbReference>
<evidence type="ECO:0000256" key="7">
    <source>
        <dbReference type="ARBA" id="ARBA00023242"/>
    </source>
</evidence>
<feature type="compositionally biased region" description="Gly residues" evidence="10">
    <location>
        <begin position="973"/>
        <end position="986"/>
    </location>
</feature>
<feature type="compositionally biased region" description="Low complexity" evidence="10">
    <location>
        <begin position="1097"/>
        <end position="1131"/>
    </location>
</feature>
<dbReference type="Proteomes" id="UP000520535">
    <property type="component" value="Unassembled WGS sequence"/>
</dbReference>
<dbReference type="EMBL" id="VYZX01021369">
    <property type="protein sequence ID" value="NXS59279.1"/>
    <property type="molecule type" value="Genomic_DNA"/>
</dbReference>
<keyword evidence="13" id="KW-1185">Reference proteome</keyword>
<feature type="compositionally biased region" description="Basic and acidic residues" evidence="10">
    <location>
        <begin position="693"/>
        <end position="702"/>
    </location>
</feature>
<dbReference type="InterPro" id="IPR019680">
    <property type="entry name" value="Mediator_Med1"/>
</dbReference>
<feature type="compositionally biased region" description="Basic and acidic residues" evidence="10">
    <location>
        <begin position="960"/>
        <end position="971"/>
    </location>
</feature>
<comment type="caution">
    <text evidence="12">The sequence shown here is derived from an EMBL/GenBank/DDBJ whole genome shotgun (WGS) entry which is preliminary data.</text>
</comment>
<evidence type="ECO:0000256" key="4">
    <source>
        <dbReference type="ARBA" id="ARBA00023015"/>
    </source>
</evidence>
<evidence type="ECO:0000313" key="12">
    <source>
        <dbReference type="EMBL" id="NXS59279.1"/>
    </source>
</evidence>
<dbReference type="InterPro" id="IPR051999">
    <property type="entry name" value="Mediator_complex_subunit_1"/>
</dbReference>
<feature type="compositionally biased region" description="Basic residues" evidence="10">
    <location>
        <begin position="1494"/>
        <end position="1503"/>
    </location>
</feature>
<feature type="compositionally biased region" description="Low complexity" evidence="10">
    <location>
        <begin position="1080"/>
        <end position="1090"/>
    </location>
</feature>
<keyword evidence="4 9" id="KW-0805">Transcription regulation</keyword>
<feature type="region of interest" description="Disordered" evidence="10">
    <location>
        <begin position="788"/>
        <end position="898"/>
    </location>
</feature>
<feature type="compositionally biased region" description="Low complexity" evidence="10">
    <location>
        <begin position="1138"/>
        <end position="1149"/>
    </location>
</feature>
<evidence type="ECO:0000256" key="1">
    <source>
        <dbReference type="ARBA" id="ARBA00004123"/>
    </source>
</evidence>
<feature type="compositionally biased region" description="Pro residues" evidence="10">
    <location>
        <begin position="621"/>
        <end position="632"/>
    </location>
</feature>
<feature type="compositionally biased region" description="Low complexity" evidence="10">
    <location>
        <begin position="1543"/>
        <end position="1554"/>
    </location>
</feature>
<feature type="compositionally biased region" description="Polar residues" evidence="10">
    <location>
        <begin position="1446"/>
        <end position="1480"/>
    </location>
</feature>
<feature type="compositionally biased region" description="Low complexity" evidence="10">
    <location>
        <begin position="1238"/>
        <end position="1291"/>
    </location>
</feature>
<protein>
    <recommendedName>
        <fullName evidence="3 9">Mediator of RNA polymerase II transcription subunit 1</fullName>
    </recommendedName>
    <alternativeName>
        <fullName evidence="8 9">Mediator complex subunit 1</fullName>
    </alternativeName>
</protein>
<feature type="compositionally biased region" description="Polar residues" evidence="10">
    <location>
        <begin position="845"/>
        <end position="854"/>
    </location>
</feature>
<reference evidence="12 13" key="1">
    <citation type="submission" date="2019-09" db="EMBL/GenBank/DDBJ databases">
        <title>Bird 10,000 Genomes (B10K) Project - Family phase.</title>
        <authorList>
            <person name="Zhang G."/>
        </authorList>
    </citation>
    <scope>NUCLEOTIDE SEQUENCE [LARGE SCALE GENOMIC DNA]</scope>
    <source>
        <strain evidence="12">B10K-DU-012-52</strain>
    </source>
</reference>
<comment type="function">
    <text evidence="9">Component of the Mediator complex, a coactivator involved in the regulated transcription of nearly all RNA polymerase II-dependent genes. Mediator functions as a bridge to convey information from gene-specific regulatory proteins to the basal RNA polymerase II transcription machinery. Mediator is recruited to promoters by direct interactions with regulatory proteins and serves as a scaffold for the assembly of a functional preinitiation complex with RNA polymerase II and the general transcription factors.</text>
</comment>
<dbReference type="PANTHER" id="PTHR12881:SF10">
    <property type="entry name" value="MEDIATOR OF RNA POLYMERASE II TRANSCRIPTION SUBUNIT 1"/>
    <property type="match status" value="1"/>
</dbReference>
<feature type="compositionally biased region" description="Polar residues" evidence="10">
    <location>
        <begin position="1423"/>
        <end position="1438"/>
    </location>
</feature>